<accession>A0A2H1VWB0</accession>
<organism evidence="1">
    <name type="scientific">Spodoptera frugiperda</name>
    <name type="common">Fall armyworm</name>
    <dbReference type="NCBI Taxonomy" id="7108"/>
    <lineage>
        <taxon>Eukaryota</taxon>
        <taxon>Metazoa</taxon>
        <taxon>Ecdysozoa</taxon>
        <taxon>Arthropoda</taxon>
        <taxon>Hexapoda</taxon>
        <taxon>Insecta</taxon>
        <taxon>Pterygota</taxon>
        <taxon>Neoptera</taxon>
        <taxon>Endopterygota</taxon>
        <taxon>Lepidoptera</taxon>
        <taxon>Glossata</taxon>
        <taxon>Ditrysia</taxon>
        <taxon>Noctuoidea</taxon>
        <taxon>Noctuidae</taxon>
        <taxon>Amphipyrinae</taxon>
        <taxon>Spodoptera</taxon>
    </lineage>
</organism>
<protein>
    <submittedName>
        <fullName evidence="1">SFRICE_012908</fullName>
    </submittedName>
</protein>
<name>A0A2H1VWB0_SPOFR</name>
<dbReference type="AlphaFoldDB" id="A0A2H1VWB0"/>
<sequence length="262" mass="29595">MTVSDYCSPRPLSKEQSQHQYPYTRRKIIQLLFQPWASLQSVRLLLTKNHPVPTLAFQTGASATRKVLLSPRKQNSFKNCVAGFLEARNLAVIRESGIGKIGKEVIGAAVGNLTHTTKHKASVVSRRFSVKPWGEYHPIASLALGEARGNVRLLLTKNHPARIVRTARNGFNLSCIETHTTASTDPHRTDRIISNAYMRCVLMTDWEDWEGRNWASSNLTYITKHNASVLARRISVRPWYRSGRAGPFVPKHMALHPSFFQK</sequence>
<evidence type="ECO:0000313" key="1">
    <source>
        <dbReference type="EMBL" id="SOQ45120.1"/>
    </source>
</evidence>
<dbReference type="EMBL" id="ODYU01004832">
    <property type="protein sequence ID" value="SOQ45120.1"/>
    <property type="molecule type" value="Genomic_DNA"/>
</dbReference>
<gene>
    <name evidence="1" type="ORF">SFRICE_012908</name>
</gene>
<proteinExistence type="predicted"/>
<reference evidence="1" key="1">
    <citation type="submission" date="2016-07" db="EMBL/GenBank/DDBJ databases">
        <authorList>
            <person name="Bretaudeau A."/>
        </authorList>
    </citation>
    <scope>NUCLEOTIDE SEQUENCE</scope>
    <source>
        <strain evidence="1">Rice</strain>
        <tissue evidence="1">Whole body</tissue>
    </source>
</reference>